<feature type="domain" description="Flavodoxin-like" evidence="2">
    <location>
        <begin position="252"/>
        <end position="392"/>
    </location>
</feature>
<reference evidence="3 4" key="2">
    <citation type="journal article" date="2012" name="BMC Genomics">
        <title>The genome of Pelobacter carbinolicus reveals surprising metabolic capabilities and physiological features.</title>
        <authorList>
            <person name="Aklujkar M."/>
            <person name="Haveman S.A."/>
            <person name="Didonato R.Jr."/>
            <person name="Chertkov O."/>
            <person name="Han C.S."/>
            <person name="Land M.L."/>
            <person name="Brown P."/>
            <person name="Lovley D.R."/>
        </authorList>
    </citation>
    <scope>NUCLEOTIDE SEQUENCE [LARGE SCALE GENOMIC DNA]</scope>
    <source>
        <strain evidence="4">DSM 2380 / NBRC 103641 / GraBd1</strain>
    </source>
</reference>
<keyword evidence="4" id="KW-1185">Reference proteome</keyword>
<dbReference type="Gene3D" id="3.60.15.10">
    <property type="entry name" value="Ribonuclease Z/Hydroxyacylglutathione hydrolase-like"/>
    <property type="match status" value="1"/>
</dbReference>
<dbReference type="PANTHER" id="PTHR43717">
    <property type="entry name" value="ANAEROBIC NITRIC OXIDE REDUCTASE FLAVORUBREDOXIN"/>
    <property type="match status" value="1"/>
</dbReference>
<dbReference type="InterPro" id="IPR016440">
    <property type="entry name" value="Rubredoxin-O_OxRdtase"/>
</dbReference>
<dbReference type="PANTHER" id="PTHR43717:SF1">
    <property type="entry name" value="ANAEROBIC NITRIC OXIDE REDUCTASE FLAVORUBREDOXIN"/>
    <property type="match status" value="1"/>
</dbReference>
<dbReference type="CDD" id="cd07709">
    <property type="entry name" value="flavodiiron_proteins_MBL-fold"/>
    <property type="match status" value="1"/>
</dbReference>
<dbReference type="InterPro" id="IPR029039">
    <property type="entry name" value="Flavoprotein-like_sf"/>
</dbReference>
<name>Q3A0K1_SYNC1</name>
<sequence>MHFPVTNIVTWVGKTDWELRKFHGEEYSTHRGSTYNSYLVQDQKTALIDTVWAPFAKSYIEELFQKVSPEEIDFVIANHAEIDHSGALPELMRHLPGKPIYCTANGVKSLKGHYHADWNFQVVKTGDRLSLGDRELIFIEAPMLHWPDSMFCYLTGEDILFSNDAFGQHLAAEEAYNDRVDSCELWAECIKYYANILTPFSPLVLKKIEQFAGLELPLKMICPSHGVLWRDNPMQIVQKYLEWANQYREDQVTIIYDTMWNSTRSMAEAIAAGIHQASPATAVKVFNCARSDKNDVITEIFKSKAILFGSPTINQGILTATAGMLEEIRGLKFRGKKAAAFGAFGWSGESVGMLSEKLGEAGFDVVNGGLRLPWAPDAEALQQCVDFGRAFAETVGS</sequence>
<evidence type="ECO:0000259" key="2">
    <source>
        <dbReference type="PROSITE" id="PS50902"/>
    </source>
</evidence>
<protein>
    <submittedName>
        <fullName evidence="3">Rubredoxin:oxygen/nitric oxide oxidoreductase</fullName>
    </submittedName>
</protein>
<dbReference type="InterPro" id="IPR008254">
    <property type="entry name" value="Flavodoxin/NO_synth"/>
</dbReference>
<dbReference type="Pfam" id="PF19583">
    <property type="entry name" value="ODP"/>
    <property type="match status" value="1"/>
</dbReference>
<organism evidence="3 4">
    <name type="scientific">Syntrophotalea carbinolica (strain DSM 2380 / NBRC 103641 / GraBd1)</name>
    <name type="common">Pelobacter carbinolicus</name>
    <dbReference type="NCBI Taxonomy" id="338963"/>
    <lineage>
        <taxon>Bacteria</taxon>
        <taxon>Pseudomonadati</taxon>
        <taxon>Thermodesulfobacteriota</taxon>
        <taxon>Desulfuromonadia</taxon>
        <taxon>Desulfuromonadales</taxon>
        <taxon>Syntrophotaleaceae</taxon>
        <taxon>Syntrophotalea</taxon>
    </lineage>
</organism>
<reference evidence="4" key="1">
    <citation type="submission" date="2005-10" db="EMBL/GenBank/DDBJ databases">
        <title>Complete sequence of Pelobacter carbinolicus DSM 2380.</title>
        <authorList>
            <person name="Copeland A."/>
            <person name="Lucas S."/>
            <person name="Lapidus A."/>
            <person name="Barry K."/>
            <person name="Detter J.C."/>
            <person name="Glavina T."/>
            <person name="Hammon N."/>
            <person name="Israni S."/>
            <person name="Pitluck S."/>
            <person name="Chertkov O."/>
            <person name="Schmutz J."/>
            <person name="Larimer F."/>
            <person name="Land M."/>
            <person name="Kyrpides N."/>
            <person name="Ivanova N."/>
            <person name="Richardson P."/>
        </authorList>
    </citation>
    <scope>NUCLEOTIDE SEQUENCE [LARGE SCALE GENOMIC DNA]</scope>
    <source>
        <strain evidence="4">DSM 2380 / NBRC 103641 / GraBd1</strain>
    </source>
</reference>
<dbReference type="OrthoDB" id="9800607at2"/>
<dbReference type="GO" id="GO:0010181">
    <property type="term" value="F:FMN binding"/>
    <property type="evidence" value="ECO:0007669"/>
    <property type="project" value="InterPro"/>
</dbReference>
<dbReference type="GO" id="GO:0046872">
    <property type="term" value="F:metal ion binding"/>
    <property type="evidence" value="ECO:0007669"/>
    <property type="project" value="InterPro"/>
</dbReference>
<evidence type="ECO:0000256" key="1">
    <source>
        <dbReference type="ARBA" id="ARBA00007121"/>
    </source>
</evidence>
<dbReference type="PROSITE" id="PS50902">
    <property type="entry name" value="FLAVODOXIN_LIKE"/>
    <property type="match status" value="1"/>
</dbReference>
<comment type="similarity">
    <text evidence="1">In the N-terminal section; belongs to the zinc metallo-hydrolase group 3 family.</text>
</comment>
<dbReference type="RefSeq" id="WP_011342657.1">
    <property type="nucleotide sequence ID" value="NC_007498.2"/>
</dbReference>
<evidence type="ECO:0000313" key="3">
    <source>
        <dbReference type="EMBL" id="ABA90106.1"/>
    </source>
</evidence>
<dbReference type="eggNOG" id="COG0426">
    <property type="taxonomic scope" value="Bacteria"/>
</dbReference>
<dbReference type="InterPro" id="IPR045761">
    <property type="entry name" value="ODP_dom"/>
</dbReference>
<dbReference type="KEGG" id="pca:Pcar_2871"/>
<dbReference type="STRING" id="338963.Pcar_2871"/>
<dbReference type="SMART" id="SM00849">
    <property type="entry name" value="Lactamase_B"/>
    <property type="match status" value="1"/>
</dbReference>
<gene>
    <name evidence="3" type="primary">roo-2</name>
    <name evidence="3" type="ordered locus">Pcar_2871</name>
</gene>
<dbReference type="SUPFAM" id="SSF56281">
    <property type="entry name" value="Metallo-hydrolase/oxidoreductase"/>
    <property type="match status" value="1"/>
</dbReference>
<dbReference type="Gene3D" id="3.40.50.360">
    <property type="match status" value="1"/>
</dbReference>
<dbReference type="HOGENOM" id="CLU_017490_0_0_7"/>
<dbReference type="AlphaFoldDB" id="Q3A0K1"/>
<dbReference type="SUPFAM" id="SSF52218">
    <property type="entry name" value="Flavoproteins"/>
    <property type="match status" value="1"/>
</dbReference>
<dbReference type="GO" id="GO:0009055">
    <property type="term" value="F:electron transfer activity"/>
    <property type="evidence" value="ECO:0007669"/>
    <property type="project" value="InterPro"/>
</dbReference>
<evidence type="ECO:0000313" key="4">
    <source>
        <dbReference type="Proteomes" id="UP000002534"/>
    </source>
</evidence>
<proteinExistence type="inferred from homology"/>
<dbReference type="NCBIfam" id="NF008887">
    <property type="entry name" value="PRK11921.1"/>
    <property type="match status" value="1"/>
</dbReference>
<dbReference type="PIRSF" id="PIRSF005243">
    <property type="entry name" value="ROO"/>
    <property type="match status" value="1"/>
</dbReference>
<dbReference type="Proteomes" id="UP000002534">
    <property type="component" value="Chromosome"/>
</dbReference>
<dbReference type="EMBL" id="CP000142">
    <property type="protein sequence ID" value="ABA90106.1"/>
    <property type="molecule type" value="Genomic_DNA"/>
</dbReference>
<dbReference type="InterPro" id="IPR036866">
    <property type="entry name" value="RibonucZ/Hydroxyglut_hydro"/>
</dbReference>
<dbReference type="GO" id="GO:0016491">
    <property type="term" value="F:oxidoreductase activity"/>
    <property type="evidence" value="ECO:0007669"/>
    <property type="project" value="InterPro"/>
</dbReference>
<accession>Q3A0K1</accession>
<dbReference type="InterPro" id="IPR001279">
    <property type="entry name" value="Metallo-B-lactamas"/>
</dbReference>
<dbReference type="Pfam" id="PF00258">
    <property type="entry name" value="Flavodoxin_1"/>
    <property type="match status" value="1"/>
</dbReference>